<name>A0A2P2KFG1_RHIMU</name>
<reference evidence="3" key="1">
    <citation type="submission" date="2018-02" db="EMBL/GenBank/DDBJ databases">
        <title>Rhizophora mucronata_Transcriptome.</title>
        <authorList>
            <person name="Meera S.P."/>
            <person name="Sreeshan A."/>
            <person name="Augustine A."/>
        </authorList>
    </citation>
    <scope>NUCLEOTIDE SEQUENCE</scope>
    <source>
        <tissue evidence="3">Leaf</tissue>
    </source>
</reference>
<evidence type="ECO:0000259" key="2">
    <source>
        <dbReference type="Pfam" id="PF20908"/>
    </source>
</evidence>
<protein>
    <recommendedName>
        <fullName evidence="2">UFSP2 second domain-containing protein</fullName>
    </recommendedName>
</protein>
<evidence type="ECO:0000313" key="3">
    <source>
        <dbReference type="EMBL" id="MBX04453.1"/>
    </source>
</evidence>
<dbReference type="Pfam" id="PF20908">
    <property type="entry name" value="UfSP2_N"/>
    <property type="match status" value="1"/>
</dbReference>
<dbReference type="InterPro" id="IPR049387">
    <property type="entry name" value="UFSP2-like_2nd"/>
</dbReference>
<dbReference type="PANTHER" id="PTHR48153">
    <property type="entry name" value="UFM1-SPECIFIC PROTEASE 2"/>
    <property type="match status" value="1"/>
</dbReference>
<dbReference type="AlphaFoldDB" id="A0A2P2KFG1"/>
<dbReference type="PANTHER" id="PTHR48153:SF2">
    <property type="entry name" value="UFM1-SPECIFIC PROTEASE 2"/>
    <property type="match status" value="1"/>
</dbReference>
<dbReference type="EMBL" id="GGEC01023969">
    <property type="protein sequence ID" value="MBX04453.1"/>
    <property type="molecule type" value="Transcribed_RNA"/>
</dbReference>
<sequence>MGMEETAENVVVRVLCPKLVITRNETELQWLIGSPFFPRFTIVSTLRCIHTSDSSSTPDYTKESEDIRTLLLKGFDVIGALIVGSSDPEETSRKAVNAGRQLRKLLCDEGNAGNEEIIGAVADSSTGGTRFFVSRSEKSTSIQSITSVVYEDQPEKYIWERGCLLRCELPIKFPVCIPVKNLSDAQSIFLHATEAVVAKFTDPQVTYIMERLNVVSSETLHTAIVRGRELDFNTDISNINLVGEKPAQNSNLRALRCTQFCSKGVTDPAAISAENADVIQVRVMLNRSEESKTFTAPIAEYVPALEEVRLLIVNFELEVICYAAKDVPLMYAVSRVIIPGLVEQLKSMRNAILPKLLTQHPQLHTYYFKPPGLLHPINVTYECNYGETELKQVNVRRSLHLRLGLPFDRPLLRIANALNFSTAKDNLGNNSKRKGTPLLKDVHNGIPSSGVSGGIISLVQGSYEYYHYLQDGLDDSVM</sequence>
<evidence type="ECO:0000256" key="1">
    <source>
        <dbReference type="ARBA" id="ARBA00008552"/>
    </source>
</evidence>
<comment type="similarity">
    <text evidence="1">Belongs to the peptidase C78 family.</text>
</comment>
<accession>A0A2P2KFG1</accession>
<proteinExistence type="inferred from homology"/>
<feature type="domain" description="UFSP2 second" evidence="2">
    <location>
        <begin position="275"/>
        <end position="421"/>
    </location>
</feature>
<organism evidence="3">
    <name type="scientific">Rhizophora mucronata</name>
    <name type="common">Asiatic mangrove</name>
    <dbReference type="NCBI Taxonomy" id="61149"/>
    <lineage>
        <taxon>Eukaryota</taxon>
        <taxon>Viridiplantae</taxon>
        <taxon>Streptophyta</taxon>
        <taxon>Embryophyta</taxon>
        <taxon>Tracheophyta</taxon>
        <taxon>Spermatophyta</taxon>
        <taxon>Magnoliopsida</taxon>
        <taxon>eudicotyledons</taxon>
        <taxon>Gunneridae</taxon>
        <taxon>Pentapetalae</taxon>
        <taxon>rosids</taxon>
        <taxon>fabids</taxon>
        <taxon>Malpighiales</taxon>
        <taxon>Rhizophoraceae</taxon>
        <taxon>Rhizophora</taxon>
    </lineage>
</organism>
<dbReference type="GO" id="GO:0071567">
    <property type="term" value="F:deUFMylase activity"/>
    <property type="evidence" value="ECO:0007669"/>
    <property type="project" value="TreeGrafter"/>
</dbReference>
<dbReference type="Gene3D" id="3.90.70.130">
    <property type="match status" value="1"/>
</dbReference>